<proteinExistence type="predicted"/>
<dbReference type="Pfam" id="PF14292">
    <property type="entry name" value="SusE"/>
    <property type="match status" value="1"/>
</dbReference>
<organism evidence="3 4">
    <name type="scientific">Chitinophaga silvatica</name>
    <dbReference type="NCBI Taxonomy" id="2282649"/>
    <lineage>
        <taxon>Bacteria</taxon>
        <taxon>Pseudomonadati</taxon>
        <taxon>Bacteroidota</taxon>
        <taxon>Chitinophagia</taxon>
        <taxon>Chitinophagales</taxon>
        <taxon>Chitinophagaceae</taxon>
        <taxon>Chitinophaga</taxon>
    </lineage>
</organism>
<protein>
    <submittedName>
        <fullName evidence="3">SusF/SusE family outer membrane protein</fullName>
    </submittedName>
</protein>
<reference evidence="3 4" key="1">
    <citation type="submission" date="2018-07" db="EMBL/GenBank/DDBJ databases">
        <title>Chitinophaga K2CV101002-2 sp. nov., isolated from a monsoon evergreen broad-leaved forest soil.</title>
        <authorList>
            <person name="Lv Y."/>
        </authorList>
    </citation>
    <scope>NUCLEOTIDE SEQUENCE [LARGE SCALE GENOMIC DNA]</scope>
    <source>
        <strain evidence="3 4">GDMCC 1.1288</strain>
    </source>
</reference>
<dbReference type="RefSeq" id="WP_116977001.1">
    <property type="nucleotide sequence ID" value="NZ_QPMM01000009.1"/>
</dbReference>
<keyword evidence="4" id="KW-1185">Reference proteome</keyword>
<comment type="caution">
    <text evidence="3">The sequence shown here is derived from an EMBL/GenBank/DDBJ whole genome shotgun (WGS) entry which is preliminary data.</text>
</comment>
<dbReference type="OrthoDB" id="975117at2"/>
<dbReference type="GO" id="GO:2001070">
    <property type="term" value="F:starch binding"/>
    <property type="evidence" value="ECO:0007669"/>
    <property type="project" value="InterPro"/>
</dbReference>
<gene>
    <name evidence="3" type="ORF">DVR12_17075</name>
</gene>
<evidence type="ECO:0000313" key="4">
    <source>
        <dbReference type="Proteomes" id="UP000260644"/>
    </source>
</evidence>
<dbReference type="CDD" id="cd12967">
    <property type="entry name" value="CBM_SusE-F_like_u1"/>
    <property type="match status" value="1"/>
</dbReference>
<dbReference type="GO" id="GO:0019867">
    <property type="term" value="C:outer membrane"/>
    <property type="evidence" value="ECO:0007669"/>
    <property type="project" value="InterPro"/>
</dbReference>
<dbReference type="AlphaFoldDB" id="A0A3E1Y7Q3"/>
<accession>A0A3E1Y7Q3</accession>
<evidence type="ECO:0000259" key="1">
    <source>
        <dbReference type="Pfam" id="PF14292"/>
    </source>
</evidence>
<evidence type="ECO:0000313" key="3">
    <source>
        <dbReference type="EMBL" id="RFS21053.1"/>
    </source>
</evidence>
<dbReference type="Pfam" id="PF16411">
    <property type="entry name" value="SusF_SusE"/>
    <property type="match status" value="1"/>
</dbReference>
<feature type="domain" description="Outer membrane protein SusF/SusE-like C-terminal" evidence="2">
    <location>
        <begin position="256"/>
        <end position="333"/>
    </location>
</feature>
<name>A0A3E1Y7Q3_9BACT</name>
<dbReference type="InterPro" id="IPR032187">
    <property type="entry name" value="SusF/SusE-like_C"/>
</dbReference>
<dbReference type="Proteomes" id="UP000260644">
    <property type="component" value="Unassembled WGS sequence"/>
</dbReference>
<evidence type="ECO:0000259" key="2">
    <source>
        <dbReference type="Pfam" id="PF16411"/>
    </source>
</evidence>
<dbReference type="InterPro" id="IPR025970">
    <property type="entry name" value="SusE"/>
</dbReference>
<sequence length="346" mass="37746">MKMFFSRYLISGLLILLLWACKKDEVKVIAKPGSAPSLAATLDTVILLKQYADDQAIAFKRGTSDFGYNAVVKYELQFARKGTNFADKAVVPADSITTAITVRMLNTIANQLELEYGVYADIEVRISATISDNYPPTYSNAKALVVSSYQDLVEYPSMYVAGDFQAWTPATGPKLASFKSDKNYEGYVWFPSGSTLFKITSLPSWDGTNYGGTSTNNGGVLSGTGDNLKVTGAGYYFITVNLDDKSWQATRTTWSMIGDAVGSWDTDVDLTFDEAKGTWTGTVQMNAGAFKFRANHSYDINYGDNKPSDPILNKGGDNIKVAAAGTYEVTLSLSIAGNYTYLVKKK</sequence>
<dbReference type="EMBL" id="QPMM01000009">
    <property type="protein sequence ID" value="RFS21053.1"/>
    <property type="molecule type" value="Genomic_DNA"/>
</dbReference>
<feature type="domain" description="SusE outer membrane protein" evidence="1">
    <location>
        <begin position="23"/>
        <end position="126"/>
    </location>
</feature>
<dbReference type="Gene3D" id="2.60.40.3620">
    <property type="match status" value="2"/>
</dbReference>